<dbReference type="EMBL" id="CM012447">
    <property type="protein sequence ID" value="RVE66656.1"/>
    <property type="molecule type" value="Genomic_DNA"/>
</dbReference>
<gene>
    <name evidence="1" type="ORF">OJAV_G00109810</name>
</gene>
<reference evidence="1 2" key="2">
    <citation type="submission" date="2019-01" db="EMBL/GenBank/DDBJ databases">
        <title>A chromosome length genome reference of the Java medaka (oryzias javanicus).</title>
        <authorList>
            <person name="Herpin A."/>
            <person name="Takehana Y."/>
            <person name="Naruse K."/>
            <person name="Ansai S."/>
            <person name="Kawaguchi M."/>
        </authorList>
    </citation>
    <scope>NUCLEOTIDE SEQUENCE [LARGE SCALE GENOMIC DNA]</scope>
    <source>
        <strain evidence="1">RS831</strain>
        <tissue evidence="1">Whole body</tissue>
    </source>
</reference>
<organism evidence="1 2">
    <name type="scientific">Oryzias javanicus</name>
    <name type="common">Javanese ricefish</name>
    <name type="synonym">Aplocheilus javanicus</name>
    <dbReference type="NCBI Taxonomy" id="123683"/>
    <lineage>
        <taxon>Eukaryota</taxon>
        <taxon>Metazoa</taxon>
        <taxon>Chordata</taxon>
        <taxon>Craniata</taxon>
        <taxon>Vertebrata</taxon>
        <taxon>Euteleostomi</taxon>
        <taxon>Actinopterygii</taxon>
        <taxon>Neopterygii</taxon>
        <taxon>Teleostei</taxon>
        <taxon>Neoteleostei</taxon>
        <taxon>Acanthomorphata</taxon>
        <taxon>Ovalentaria</taxon>
        <taxon>Atherinomorphae</taxon>
        <taxon>Beloniformes</taxon>
        <taxon>Adrianichthyidae</taxon>
        <taxon>Oryziinae</taxon>
        <taxon>Oryzias</taxon>
    </lineage>
</organism>
<proteinExistence type="predicted"/>
<name>A0A3S2P7V9_ORYJA</name>
<keyword evidence="2" id="KW-1185">Reference proteome</keyword>
<sequence>MIGRINSIKMISLPRFLYKENAGISRMHLQKTWDQRGARPTSLQTALLPGCQSLGSLTLAAPVAQDGGKFCQARVRRQLGFVPLFVEITSPRRGHWSGPQCR</sequence>
<accession>A0A3S2P7V9</accession>
<dbReference type="Proteomes" id="UP000283210">
    <property type="component" value="Chromosome 11"/>
</dbReference>
<evidence type="ECO:0000313" key="1">
    <source>
        <dbReference type="EMBL" id="RVE66656.1"/>
    </source>
</evidence>
<protein>
    <submittedName>
        <fullName evidence="1">Uncharacterized protein</fullName>
    </submittedName>
</protein>
<reference evidence="1 2" key="1">
    <citation type="submission" date="2018-11" db="EMBL/GenBank/DDBJ databases">
        <authorList>
            <person name="Lopez-Roques C."/>
            <person name="Donnadieu C."/>
            <person name="Bouchez O."/>
            <person name="Klopp C."/>
            <person name="Cabau C."/>
            <person name="Zahm M."/>
        </authorList>
    </citation>
    <scope>NUCLEOTIDE SEQUENCE [LARGE SCALE GENOMIC DNA]</scope>
    <source>
        <strain evidence="1">RS831</strain>
        <tissue evidence="1">Whole body</tissue>
    </source>
</reference>
<dbReference type="AlphaFoldDB" id="A0A3S2P7V9"/>
<evidence type="ECO:0000313" key="2">
    <source>
        <dbReference type="Proteomes" id="UP000283210"/>
    </source>
</evidence>